<name>A0A9P6ULV0_9FUNG</name>
<sequence>MHPEVFPGVRKVEAEVVAMVAYMFHAGPQTGGTLTSGGAESIIMSCRAHREWGRAVKGITNPEMICPISVHQAFNKAADYFETKMITVPIDLSSCTIPRRCVGSRNLPGRTGPVESIHPPQPLGPDLALWSQGAGRP</sequence>
<gene>
    <name evidence="5" type="ORF">BGZ97_012206</name>
</gene>
<evidence type="ECO:0000256" key="1">
    <source>
        <dbReference type="ARBA" id="ARBA00001933"/>
    </source>
</evidence>
<feature type="region of interest" description="Disordered" evidence="4">
    <location>
        <begin position="108"/>
        <end position="137"/>
    </location>
</feature>
<evidence type="ECO:0000256" key="4">
    <source>
        <dbReference type="SAM" id="MobiDB-lite"/>
    </source>
</evidence>
<dbReference type="EMBL" id="JAAAIN010000778">
    <property type="protein sequence ID" value="KAG0310949.1"/>
    <property type="molecule type" value="Genomic_DNA"/>
</dbReference>
<dbReference type="Gene3D" id="3.40.640.10">
    <property type="entry name" value="Type I PLP-dependent aspartate aminotransferase-like (Major domain)"/>
    <property type="match status" value="1"/>
</dbReference>
<evidence type="ECO:0000313" key="6">
    <source>
        <dbReference type="Proteomes" id="UP000823405"/>
    </source>
</evidence>
<dbReference type="InterPro" id="IPR015421">
    <property type="entry name" value="PyrdxlP-dep_Trfase_major"/>
</dbReference>
<dbReference type="AlphaFoldDB" id="A0A9P6ULV0"/>
<proteinExistence type="predicted"/>
<evidence type="ECO:0000256" key="2">
    <source>
        <dbReference type="ARBA" id="ARBA00022898"/>
    </source>
</evidence>
<dbReference type="InterPro" id="IPR015424">
    <property type="entry name" value="PyrdxlP-dep_Trfase"/>
</dbReference>
<dbReference type="GO" id="GO:0016020">
    <property type="term" value="C:membrane"/>
    <property type="evidence" value="ECO:0007669"/>
    <property type="project" value="GOC"/>
</dbReference>
<dbReference type="SUPFAM" id="SSF53383">
    <property type="entry name" value="PLP-dependent transferases"/>
    <property type="match status" value="1"/>
</dbReference>
<dbReference type="GO" id="GO:0030149">
    <property type="term" value="P:sphingolipid catabolic process"/>
    <property type="evidence" value="ECO:0007669"/>
    <property type="project" value="TreeGrafter"/>
</dbReference>
<evidence type="ECO:0000256" key="3">
    <source>
        <dbReference type="ARBA" id="ARBA00023239"/>
    </source>
</evidence>
<comment type="cofactor">
    <cofactor evidence="1">
        <name>pyridoxal 5'-phosphate</name>
        <dbReference type="ChEBI" id="CHEBI:597326"/>
    </cofactor>
</comment>
<protein>
    <recommendedName>
        <fullName evidence="7">Glutamate decarboxylase</fullName>
    </recommendedName>
</protein>
<keyword evidence="2" id="KW-0663">Pyridoxal phosphate</keyword>
<keyword evidence="3" id="KW-0456">Lyase</keyword>
<keyword evidence="6" id="KW-1185">Reference proteome</keyword>
<dbReference type="GO" id="GO:0005783">
    <property type="term" value="C:endoplasmic reticulum"/>
    <property type="evidence" value="ECO:0007669"/>
    <property type="project" value="TreeGrafter"/>
</dbReference>
<dbReference type="GO" id="GO:0008117">
    <property type="term" value="F:sphinganine-1-phosphate aldolase activity"/>
    <property type="evidence" value="ECO:0007669"/>
    <property type="project" value="TreeGrafter"/>
</dbReference>
<accession>A0A9P6ULV0</accession>
<evidence type="ECO:0008006" key="7">
    <source>
        <dbReference type="Google" id="ProtNLM"/>
    </source>
</evidence>
<evidence type="ECO:0000313" key="5">
    <source>
        <dbReference type="EMBL" id="KAG0310949.1"/>
    </source>
</evidence>
<comment type="caution">
    <text evidence="5">The sequence shown here is derived from an EMBL/GenBank/DDBJ whole genome shotgun (WGS) entry which is preliminary data.</text>
</comment>
<dbReference type="PANTHER" id="PTHR42735">
    <property type="match status" value="1"/>
</dbReference>
<reference evidence="5" key="1">
    <citation type="journal article" date="2020" name="Fungal Divers.">
        <title>Resolving the Mortierellaceae phylogeny through synthesis of multi-gene phylogenetics and phylogenomics.</title>
        <authorList>
            <person name="Vandepol N."/>
            <person name="Liber J."/>
            <person name="Desiro A."/>
            <person name="Na H."/>
            <person name="Kennedy M."/>
            <person name="Barry K."/>
            <person name="Grigoriev I.V."/>
            <person name="Miller A.N."/>
            <person name="O'Donnell K."/>
            <person name="Stajich J.E."/>
            <person name="Bonito G."/>
        </authorList>
    </citation>
    <scope>NUCLEOTIDE SEQUENCE</scope>
    <source>
        <strain evidence="5">NVP60</strain>
    </source>
</reference>
<organism evidence="5 6">
    <name type="scientific">Linnemannia gamsii</name>
    <dbReference type="NCBI Taxonomy" id="64522"/>
    <lineage>
        <taxon>Eukaryota</taxon>
        <taxon>Fungi</taxon>
        <taxon>Fungi incertae sedis</taxon>
        <taxon>Mucoromycota</taxon>
        <taxon>Mortierellomycotina</taxon>
        <taxon>Mortierellomycetes</taxon>
        <taxon>Mortierellales</taxon>
        <taxon>Mortierellaceae</taxon>
        <taxon>Linnemannia</taxon>
    </lineage>
</organism>
<dbReference type="InterPro" id="IPR050477">
    <property type="entry name" value="GrpII_AminoAcid_Decarb"/>
</dbReference>
<dbReference type="Proteomes" id="UP000823405">
    <property type="component" value="Unassembled WGS sequence"/>
</dbReference>
<dbReference type="PANTHER" id="PTHR42735:SF6">
    <property type="entry name" value="SPHINGOSINE-1-PHOSPHATE LYASE 1"/>
    <property type="match status" value="1"/>
</dbReference>
<dbReference type="OrthoDB" id="10254570at2759"/>